<organism evidence="2 3">
    <name type="scientific">Planotetraspora thailandica</name>
    <dbReference type="NCBI Taxonomy" id="487172"/>
    <lineage>
        <taxon>Bacteria</taxon>
        <taxon>Bacillati</taxon>
        <taxon>Actinomycetota</taxon>
        <taxon>Actinomycetes</taxon>
        <taxon>Streptosporangiales</taxon>
        <taxon>Streptosporangiaceae</taxon>
        <taxon>Planotetraspora</taxon>
    </lineage>
</organism>
<dbReference type="Gene3D" id="3.40.50.1000">
    <property type="entry name" value="HAD superfamily/HAD-like"/>
    <property type="match status" value="1"/>
</dbReference>
<dbReference type="AlphaFoldDB" id="A0A8J3Y224"/>
<dbReference type="Gene3D" id="1.10.150.240">
    <property type="entry name" value="Putative phosphatase, domain 2"/>
    <property type="match status" value="1"/>
</dbReference>
<evidence type="ECO:0000313" key="3">
    <source>
        <dbReference type="Proteomes" id="UP000605992"/>
    </source>
</evidence>
<accession>A0A8J3Y224</accession>
<proteinExistence type="predicted"/>
<evidence type="ECO:0000313" key="2">
    <source>
        <dbReference type="EMBL" id="GII59450.1"/>
    </source>
</evidence>
<dbReference type="GO" id="GO:0019120">
    <property type="term" value="F:hydrolase activity, acting on acid halide bonds, in C-halide compounds"/>
    <property type="evidence" value="ECO:0007669"/>
    <property type="project" value="InterPro"/>
</dbReference>
<dbReference type="EMBL" id="BOOR01000086">
    <property type="protein sequence ID" value="GII59450.1"/>
    <property type="molecule type" value="Genomic_DNA"/>
</dbReference>
<evidence type="ECO:0000256" key="1">
    <source>
        <dbReference type="ARBA" id="ARBA00022801"/>
    </source>
</evidence>
<dbReference type="NCBIfam" id="TIGR01428">
    <property type="entry name" value="HAD_type_II"/>
    <property type="match status" value="1"/>
</dbReference>
<keyword evidence="3" id="KW-1185">Reference proteome</keyword>
<keyword evidence="1" id="KW-0378">Hydrolase</keyword>
<dbReference type="PANTHER" id="PTHR43316:SF3">
    <property type="entry name" value="HALOACID DEHALOGENASE, TYPE II (AFU_ORTHOLOGUE AFUA_2G07750)-RELATED"/>
    <property type="match status" value="1"/>
</dbReference>
<comment type="caution">
    <text evidence="2">The sequence shown here is derived from an EMBL/GenBank/DDBJ whole genome shotgun (WGS) entry which is preliminary data.</text>
</comment>
<gene>
    <name evidence="2" type="ORF">Pth03_78390</name>
</gene>
<sequence>MTTRPRVAIFDVNETVTDLVPLRGAFEEIGLPGHLVDTWYAGLLRDGIALTAAGGYADFADVAAGVLKSLLPGWGGDPDHAVEHVMAAFTQLHVHPDIPEGMRMLRDQGIRLFTLTVGVAAITEAVLARDGIRDLVEECLDVSGPRAWKPARASYAYALGKAGVRPDEAVMIAVHPWDIDGAQRAGLHGAWLDRQGTPYPPAMLAPEITAPDLIALASVWA</sequence>
<dbReference type="InterPro" id="IPR051540">
    <property type="entry name" value="S-2-haloacid_dehalogenase"/>
</dbReference>
<dbReference type="InterPro" id="IPR023214">
    <property type="entry name" value="HAD_sf"/>
</dbReference>
<reference evidence="2" key="1">
    <citation type="submission" date="2021-01" db="EMBL/GenBank/DDBJ databases">
        <title>Whole genome shotgun sequence of Planotetraspora thailandica NBRC 104271.</title>
        <authorList>
            <person name="Komaki H."/>
            <person name="Tamura T."/>
        </authorList>
    </citation>
    <scope>NUCLEOTIDE SEQUENCE</scope>
    <source>
        <strain evidence="2">NBRC 104271</strain>
    </source>
</reference>
<dbReference type="SUPFAM" id="SSF56784">
    <property type="entry name" value="HAD-like"/>
    <property type="match status" value="1"/>
</dbReference>
<dbReference type="InterPro" id="IPR036412">
    <property type="entry name" value="HAD-like_sf"/>
</dbReference>
<dbReference type="InterPro" id="IPR006328">
    <property type="entry name" value="2-HAD"/>
</dbReference>
<protein>
    <submittedName>
        <fullName evidence="2">Dehalogenase</fullName>
    </submittedName>
</protein>
<dbReference type="Pfam" id="PF00702">
    <property type="entry name" value="Hydrolase"/>
    <property type="match status" value="1"/>
</dbReference>
<dbReference type="PANTHER" id="PTHR43316">
    <property type="entry name" value="HYDROLASE, HALOACID DELAHOGENASE-RELATED"/>
    <property type="match status" value="1"/>
</dbReference>
<name>A0A8J3Y224_9ACTN</name>
<dbReference type="InterPro" id="IPR023198">
    <property type="entry name" value="PGP-like_dom2"/>
</dbReference>
<dbReference type="Proteomes" id="UP000605992">
    <property type="component" value="Unassembled WGS sequence"/>
</dbReference>
<dbReference type="RefSeq" id="WP_203949502.1">
    <property type="nucleotide sequence ID" value="NZ_BOOR01000086.1"/>
</dbReference>